<evidence type="ECO:0000313" key="9">
    <source>
        <dbReference type="Proteomes" id="UP000007879"/>
    </source>
</evidence>
<evidence type="ECO:0000256" key="1">
    <source>
        <dbReference type="ARBA" id="ARBA00004123"/>
    </source>
</evidence>
<dbReference type="OrthoDB" id="6133115at2759"/>
<feature type="compositionally biased region" description="Polar residues" evidence="5">
    <location>
        <begin position="75"/>
        <end position="98"/>
    </location>
</feature>
<dbReference type="Gene3D" id="3.90.228.10">
    <property type="match status" value="1"/>
</dbReference>
<feature type="domain" description="WWE" evidence="6">
    <location>
        <begin position="450"/>
        <end position="530"/>
    </location>
</feature>
<keyword evidence="4" id="KW-0328">Glycosyltransferase</keyword>
<dbReference type="Pfam" id="PF02825">
    <property type="entry name" value="WWE"/>
    <property type="match status" value="1"/>
</dbReference>
<dbReference type="InterPro" id="IPR012317">
    <property type="entry name" value="Poly(ADP-ribose)pol_cat_dom"/>
</dbReference>
<feature type="compositionally biased region" description="Acidic residues" evidence="5">
    <location>
        <begin position="52"/>
        <end position="66"/>
    </location>
</feature>
<comment type="similarity">
    <text evidence="3">Belongs to the ARTD/PARP family.</text>
</comment>
<dbReference type="InterPro" id="IPR004170">
    <property type="entry name" value="WWE_dom"/>
</dbReference>
<evidence type="ECO:0000259" key="7">
    <source>
        <dbReference type="PROSITE" id="PS51059"/>
    </source>
</evidence>
<feature type="region of interest" description="Disordered" evidence="5">
    <location>
        <begin position="1"/>
        <end position="173"/>
    </location>
</feature>
<reference evidence="8" key="2">
    <citation type="submission" date="2017-05" db="UniProtKB">
        <authorList>
            <consortium name="EnsemblMetazoa"/>
        </authorList>
    </citation>
    <scope>IDENTIFICATION</scope>
</reference>
<dbReference type="PANTHER" id="PTHR45740">
    <property type="entry name" value="POLY [ADP-RIBOSE] POLYMERASE"/>
    <property type="match status" value="1"/>
</dbReference>
<proteinExistence type="inferred from homology"/>
<dbReference type="InterPro" id="IPR051712">
    <property type="entry name" value="ARTD-AVP"/>
</dbReference>
<keyword evidence="4" id="KW-0808">Transferase</keyword>
<dbReference type="GO" id="GO:1990404">
    <property type="term" value="F:NAD+-protein mono-ADP-ribosyltransferase activity"/>
    <property type="evidence" value="ECO:0007669"/>
    <property type="project" value="TreeGrafter"/>
</dbReference>
<dbReference type="Proteomes" id="UP000007879">
    <property type="component" value="Unassembled WGS sequence"/>
</dbReference>
<dbReference type="SUPFAM" id="SSF117839">
    <property type="entry name" value="WWE domain"/>
    <property type="match status" value="1"/>
</dbReference>
<dbReference type="EC" id="2.4.2.-" evidence="4"/>
<name>A0A1X7UEH1_AMPQE</name>
<dbReference type="EnsemblMetazoa" id="XM_019999270.1">
    <property type="protein sequence ID" value="XP_019854829.1"/>
    <property type="gene ID" value="LOC109583797"/>
</dbReference>
<feature type="compositionally biased region" description="Low complexity" evidence="5">
    <location>
        <begin position="14"/>
        <end position="29"/>
    </location>
</feature>
<gene>
    <name evidence="8" type="primary">109583797</name>
</gene>
<dbReference type="eggNOG" id="ENOG502S6U3">
    <property type="taxonomic scope" value="Eukaryota"/>
</dbReference>
<dbReference type="PROSITE" id="PS50918">
    <property type="entry name" value="WWE"/>
    <property type="match status" value="1"/>
</dbReference>
<dbReference type="GO" id="GO:0005634">
    <property type="term" value="C:nucleus"/>
    <property type="evidence" value="ECO:0007669"/>
    <property type="project" value="UniProtKB-SubCell"/>
</dbReference>
<evidence type="ECO:0000259" key="6">
    <source>
        <dbReference type="PROSITE" id="PS50918"/>
    </source>
</evidence>
<keyword evidence="2" id="KW-0539">Nucleus</keyword>
<keyword evidence="9" id="KW-1185">Reference proteome</keyword>
<accession>A0A1X7UEH1</accession>
<dbReference type="Pfam" id="PF00644">
    <property type="entry name" value="PARP"/>
    <property type="match status" value="1"/>
</dbReference>
<reference evidence="9" key="1">
    <citation type="journal article" date="2010" name="Nature">
        <title>The Amphimedon queenslandica genome and the evolution of animal complexity.</title>
        <authorList>
            <person name="Srivastava M."/>
            <person name="Simakov O."/>
            <person name="Chapman J."/>
            <person name="Fahey B."/>
            <person name="Gauthier M.E."/>
            <person name="Mitros T."/>
            <person name="Richards G.S."/>
            <person name="Conaco C."/>
            <person name="Dacre M."/>
            <person name="Hellsten U."/>
            <person name="Larroux C."/>
            <person name="Putnam N.H."/>
            <person name="Stanke M."/>
            <person name="Adamska M."/>
            <person name="Darling A."/>
            <person name="Degnan S.M."/>
            <person name="Oakley T.H."/>
            <person name="Plachetzki D.C."/>
            <person name="Zhai Y."/>
            <person name="Adamski M."/>
            <person name="Calcino A."/>
            <person name="Cummins S.F."/>
            <person name="Goodstein D.M."/>
            <person name="Harris C."/>
            <person name="Jackson D.J."/>
            <person name="Leys S.P."/>
            <person name="Shu S."/>
            <person name="Woodcroft B.J."/>
            <person name="Vervoort M."/>
            <person name="Kosik K.S."/>
            <person name="Manning G."/>
            <person name="Degnan B.M."/>
            <person name="Rokhsar D.S."/>
        </authorList>
    </citation>
    <scope>NUCLEOTIDE SEQUENCE [LARGE SCALE GENOMIC DNA]</scope>
</reference>
<evidence type="ECO:0000313" key="8">
    <source>
        <dbReference type="EnsemblMetazoa" id="Aqu2.1.26040_001"/>
    </source>
</evidence>
<keyword evidence="4" id="KW-0520">NAD</keyword>
<dbReference type="PANTHER" id="PTHR45740:SF2">
    <property type="entry name" value="POLY [ADP-RIBOSE] POLYMERASE"/>
    <property type="match status" value="1"/>
</dbReference>
<evidence type="ECO:0000256" key="4">
    <source>
        <dbReference type="RuleBase" id="RU362114"/>
    </source>
</evidence>
<feature type="domain" description="PARP catalytic" evidence="7">
    <location>
        <begin position="624"/>
        <end position="816"/>
    </location>
</feature>
<evidence type="ECO:0000256" key="3">
    <source>
        <dbReference type="ARBA" id="ARBA00024347"/>
    </source>
</evidence>
<evidence type="ECO:0000256" key="5">
    <source>
        <dbReference type="SAM" id="MobiDB-lite"/>
    </source>
</evidence>
<dbReference type="GO" id="GO:0003950">
    <property type="term" value="F:NAD+ poly-ADP-ribosyltransferase activity"/>
    <property type="evidence" value="ECO:0007669"/>
    <property type="project" value="UniProtKB-UniRule"/>
</dbReference>
<protein>
    <recommendedName>
        <fullName evidence="4">Poly [ADP-ribose] polymerase</fullName>
        <shortName evidence="4">PARP</shortName>
        <ecNumber evidence="4">2.4.2.-</ecNumber>
    </recommendedName>
</protein>
<sequence length="816" mass="92510">MAAKGDGGNSLFQPLKEGLSLSKPSKPSLNLEHLSNFPVTLAKRKRSRDSTDELPDYIDDESEDDSVSLPITKRSPMSKQSPSIPSRSNTTPTATNPNIKPGTMPHSTNKSMSCPLPGSSPKPAVTRVSPVKATPQVKTRANDNPPAIQSKRKPISKPTKEKEGTVWSEPNLGNKISALPNESLFGSDNPFKSMGKITRFPNTPVTESSAASSSVHSFSFAAAATASKQDSKSLPKNTKGATLPTPIKSQQLTEGMSVSPLFVMKESKNFKIIGSNCISVSPDKQKIIVTGEKHQVEVIIDRLKEKFQSFTSKLKSKTFPMKAIFAPLLLEESFTKKLEDISQENLVEIRFVKLGSKEPLMCETVVSELKTAIGDKNLTLYHLYKANLLQQRESLKQEWCIQNCNGIWYKVSDETDDLFNESSQTTLEVQNHGQTFKVNLETKQAIGPDGFVYPMKSEDIKPTWLYHQDDDFGFVSYSDEISSLIEHCYKTHKFEPVSVLVDGDDCECYFNFQSRLEWNLTKKSNRPIKRDPPITPPFLSPEINLIITGYQSDIDAVEKSLHSFFQEKLKSSSLPPKVNRQLLEYRLAQYCVEVDCHRVTGVNQYADKVLLEEAVSLISFISEEEVPPEWAPQENDVEVFQVHRGTEEWNFVQRKWSETMLVSLKRIERIQNKWLWRHYCLCRERIKSKNRGMENEKWLFHGTRETRPQEVYNSEKGCDFRFSSSGMWGNGSYFADKASYSDDYKYQSSLGKQMFLVRVLTGDAIELQPQKLKMPPPKNPADKTVRYDSVKGFTKKTNIYIVYEHDKSYPAYLITY</sequence>
<dbReference type="PROSITE" id="PS51059">
    <property type="entry name" value="PARP_CATALYTIC"/>
    <property type="match status" value="1"/>
</dbReference>
<dbReference type="EnsemblMetazoa" id="Aqu2.1.26040_001">
    <property type="protein sequence ID" value="Aqu2.1.26040_001"/>
    <property type="gene ID" value="Aqu2.1.26040"/>
</dbReference>
<dbReference type="InParanoid" id="A0A1X7UEH1"/>
<evidence type="ECO:0000256" key="2">
    <source>
        <dbReference type="ARBA" id="ARBA00023242"/>
    </source>
</evidence>
<dbReference type="KEGG" id="aqu:109583797"/>
<comment type="subcellular location">
    <subcellularLocation>
        <location evidence="1">Nucleus</location>
    </subcellularLocation>
</comment>
<dbReference type="SUPFAM" id="SSF56399">
    <property type="entry name" value="ADP-ribosylation"/>
    <property type="match status" value="1"/>
</dbReference>
<organism evidence="8">
    <name type="scientific">Amphimedon queenslandica</name>
    <name type="common">Sponge</name>
    <dbReference type="NCBI Taxonomy" id="400682"/>
    <lineage>
        <taxon>Eukaryota</taxon>
        <taxon>Metazoa</taxon>
        <taxon>Porifera</taxon>
        <taxon>Demospongiae</taxon>
        <taxon>Heteroscleromorpha</taxon>
        <taxon>Haplosclerida</taxon>
        <taxon>Niphatidae</taxon>
        <taxon>Amphimedon</taxon>
    </lineage>
</organism>
<dbReference type="AlphaFoldDB" id="A0A1X7UEH1"/>
<dbReference type="InterPro" id="IPR037197">
    <property type="entry name" value="WWE_dom_sf"/>
</dbReference>